<comment type="caution">
    <text evidence="3">The sequence shown here is derived from an EMBL/GenBank/DDBJ whole genome shotgun (WGS) entry which is preliminary data.</text>
</comment>
<feature type="compositionally biased region" description="Basic and acidic residues" evidence="1">
    <location>
        <begin position="16"/>
        <end position="28"/>
    </location>
</feature>
<feature type="transmembrane region" description="Helical" evidence="2">
    <location>
        <begin position="134"/>
        <end position="153"/>
    </location>
</feature>
<feature type="transmembrane region" description="Helical" evidence="2">
    <location>
        <begin position="108"/>
        <end position="127"/>
    </location>
</feature>
<feature type="compositionally biased region" description="Acidic residues" evidence="1">
    <location>
        <begin position="1"/>
        <end position="15"/>
    </location>
</feature>
<keyword evidence="4" id="KW-1185">Reference proteome</keyword>
<evidence type="ECO:0000313" key="4">
    <source>
        <dbReference type="Proteomes" id="UP001553715"/>
    </source>
</evidence>
<dbReference type="RefSeq" id="WP_366231994.1">
    <property type="nucleotide sequence ID" value="NZ_JBFBMH010000001.1"/>
</dbReference>
<feature type="compositionally biased region" description="Basic and acidic residues" evidence="1">
    <location>
        <begin position="41"/>
        <end position="51"/>
    </location>
</feature>
<keyword evidence="2" id="KW-1133">Transmembrane helix</keyword>
<evidence type="ECO:0000256" key="2">
    <source>
        <dbReference type="SAM" id="Phobius"/>
    </source>
</evidence>
<keyword evidence="2" id="KW-0472">Membrane</keyword>
<keyword evidence="2" id="KW-0812">Transmembrane</keyword>
<evidence type="ECO:0000256" key="1">
    <source>
        <dbReference type="SAM" id="MobiDB-lite"/>
    </source>
</evidence>
<feature type="transmembrane region" description="Helical" evidence="2">
    <location>
        <begin position="68"/>
        <end position="88"/>
    </location>
</feature>
<feature type="region of interest" description="Disordered" evidence="1">
    <location>
        <begin position="1"/>
        <end position="61"/>
    </location>
</feature>
<organism evidence="3 4">
    <name type="scientific">Microbacterium profundi</name>
    <dbReference type="NCBI Taxonomy" id="450380"/>
    <lineage>
        <taxon>Bacteria</taxon>
        <taxon>Bacillati</taxon>
        <taxon>Actinomycetota</taxon>
        <taxon>Actinomycetes</taxon>
        <taxon>Micrococcales</taxon>
        <taxon>Microbacteriaceae</taxon>
        <taxon>Microbacterium</taxon>
    </lineage>
</organism>
<proteinExistence type="predicted"/>
<accession>A0ABV3LCC2</accession>
<evidence type="ECO:0008006" key="5">
    <source>
        <dbReference type="Google" id="ProtNLM"/>
    </source>
</evidence>
<dbReference type="EMBL" id="JBFBMH010000001">
    <property type="protein sequence ID" value="MEW1973555.1"/>
    <property type="molecule type" value="Genomic_DNA"/>
</dbReference>
<reference evidence="3 4" key="1">
    <citation type="submission" date="2024-06" db="EMBL/GenBank/DDBJ databases">
        <title>The Natural Products Discovery Center: Release of the First 8490 Sequenced Strains for Exploring Actinobacteria Biosynthetic Diversity.</title>
        <authorList>
            <person name="Kalkreuter E."/>
            <person name="Kautsar S.A."/>
            <person name="Yang D."/>
            <person name="Bader C.D."/>
            <person name="Teijaro C.N."/>
            <person name="Fluegel L."/>
            <person name="Davis C.M."/>
            <person name="Simpson J.R."/>
            <person name="Lauterbach L."/>
            <person name="Steele A.D."/>
            <person name="Gui C."/>
            <person name="Meng S."/>
            <person name="Li G."/>
            <person name="Viehrig K."/>
            <person name="Ye F."/>
            <person name="Su P."/>
            <person name="Kiefer A.F."/>
            <person name="Nichols A."/>
            <person name="Cepeda A.J."/>
            <person name="Yan W."/>
            <person name="Fan B."/>
            <person name="Jiang Y."/>
            <person name="Adhikari A."/>
            <person name="Zheng C.-J."/>
            <person name="Schuster L."/>
            <person name="Cowan T.M."/>
            <person name="Smanski M.J."/>
            <person name="Chevrette M.G."/>
            <person name="De Carvalho L.P.S."/>
            <person name="Shen B."/>
        </authorList>
    </citation>
    <scope>NUCLEOTIDE SEQUENCE [LARGE SCALE GENOMIC DNA]</scope>
    <source>
        <strain evidence="3 4">NPDC077434</strain>
    </source>
</reference>
<protein>
    <recommendedName>
        <fullName evidence="5">DNA polymerase III subunit gamma/tau</fullName>
    </recommendedName>
</protein>
<sequence>MTSDADDALTWEGDDDRPTTRSTPEAEQKTTLPRGWNAVGKRSETVGRTRNEGTLSDPGERPPLSTPMLLLVGIVGGIYLLYTVGWIVGGLTLQSSAMFLIPDVMYQVALWAAVLAPALWFVAVWVLTRRSHSWVRVAGLLGGVLLLVPWPFVMTGAVGA</sequence>
<dbReference type="Proteomes" id="UP001553715">
    <property type="component" value="Unassembled WGS sequence"/>
</dbReference>
<name>A0ABV3LCC2_9MICO</name>
<gene>
    <name evidence="3" type="ORF">AB0301_00520</name>
</gene>
<evidence type="ECO:0000313" key="3">
    <source>
        <dbReference type="EMBL" id="MEW1973555.1"/>
    </source>
</evidence>